<comment type="pathway">
    <text evidence="2">Lipid metabolism; fatty acid beta-oxidation.</text>
</comment>
<dbReference type="InterPro" id="IPR016039">
    <property type="entry name" value="Thiolase-like"/>
</dbReference>
<evidence type="ECO:0000256" key="9">
    <source>
        <dbReference type="ARBA" id="ARBA00023315"/>
    </source>
</evidence>
<comment type="subcellular location">
    <subcellularLocation>
        <location evidence="1">Mitochondrion</location>
    </subcellularLocation>
</comment>
<evidence type="ECO:0000256" key="6">
    <source>
        <dbReference type="ARBA" id="ARBA00022832"/>
    </source>
</evidence>
<feature type="domain" description="Thiolase C-terminal" evidence="13">
    <location>
        <begin position="323"/>
        <end position="460"/>
    </location>
</feature>
<evidence type="ECO:0000256" key="1">
    <source>
        <dbReference type="ARBA" id="ARBA00004173"/>
    </source>
</evidence>
<dbReference type="AlphaFoldDB" id="A0A836FRU7"/>
<dbReference type="NCBIfam" id="TIGR01930">
    <property type="entry name" value="AcCoA-C-Actrans"/>
    <property type="match status" value="1"/>
</dbReference>
<dbReference type="PANTHER" id="PTHR18919:SF153">
    <property type="entry name" value="TRIFUNCTIONAL ENZYME SUBUNIT BETA, MITOCHONDRIAL"/>
    <property type="match status" value="1"/>
</dbReference>
<dbReference type="InterPro" id="IPR020617">
    <property type="entry name" value="Thiolase_C"/>
</dbReference>
<accession>A0A836FRU7</accession>
<reference evidence="14 15" key="1">
    <citation type="submission" date="2020-02" db="EMBL/GenBank/DDBJ databases">
        <title>Relaxed selection underlies rapid genomic changes in the transitions from sociality to social parasitism in ants.</title>
        <authorList>
            <person name="Bi X."/>
        </authorList>
    </citation>
    <scope>NUCLEOTIDE SEQUENCE [LARGE SCALE GENOMIC DNA]</scope>
    <source>
        <strain evidence="14">BGI-DK2014b</strain>
        <tissue evidence="14">Whole body</tissue>
    </source>
</reference>
<evidence type="ECO:0000259" key="13">
    <source>
        <dbReference type="Pfam" id="PF02803"/>
    </source>
</evidence>
<evidence type="ECO:0000313" key="14">
    <source>
        <dbReference type="EMBL" id="KAG5332525.1"/>
    </source>
</evidence>
<dbReference type="CDD" id="cd00751">
    <property type="entry name" value="thiolase"/>
    <property type="match status" value="1"/>
</dbReference>
<dbReference type="InterPro" id="IPR020610">
    <property type="entry name" value="Thiolase_AS"/>
</dbReference>
<feature type="domain" description="Thiolase N-terminal" evidence="12">
    <location>
        <begin position="46"/>
        <end position="316"/>
    </location>
</feature>
<comment type="similarity">
    <text evidence="3 11">Belongs to the thiolase-like superfamily. Thiolase family.</text>
</comment>
<evidence type="ECO:0000256" key="5">
    <source>
        <dbReference type="ARBA" id="ARBA00022679"/>
    </source>
</evidence>
<keyword evidence="6" id="KW-0276">Fatty acid metabolism</keyword>
<dbReference type="EC" id="2.3.1.16" evidence="10"/>
<dbReference type="FunFam" id="3.40.47.10:FF:000011">
    <property type="entry name" value="3-ketoacyl-CoA thiolase"/>
    <property type="match status" value="1"/>
</dbReference>
<dbReference type="OrthoDB" id="5404651at2759"/>
<dbReference type="InterPro" id="IPR020613">
    <property type="entry name" value="Thiolase_CS"/>
</dbReference>
<keyword evidence="8" id="KW-0496">Mitochondrion</keyword>
<evidence type="ECO:0000256" key="8">
    <source>
        <dbReference type="ARBA" id="ARBA00023128"/>
    </source>
</evidence>
<dbReference type="Proteomes" id="UP000670152">
    <property type="component" value="Unassembled WGS sequence"/>
</dbReference>
<dbReference type="Pfam" id="PF02803">
    <property type="entry name" value="Thiolase_C"/>
    <property type="match status" value="1"/>
</dbReference>
<dbReference type="InterPro" id="IPR020615">
    <property type="entry name" value="Thiolase_acyl_enz_int_AS"/>
</dbReference>
<proteinExistence type="inferred from homology"/>
<feature type="non-terminal residue" evidence="14">
    <location>
        <position position="466"/>
    </location>
</feature>
<keyword evidence="4" id="KW-0963">Cytoplasm</keyword>
<evidence type="ECO:0000256" key="11">
    <source>
        <dbReference type="RuleBase" id="RU003557"/>
    </source>
</evidence>
<keyword evidence="5 11" id="KW-0808">Transferase</keyword>
<dbReference type="SUPFAM" id="SSF53901">
    <property type="entry name" value="Thiolase-like"/>
    <property type="match status" value="2"/>
</dbReference>
<dbReference type="PROSITE" id="PS00098">
    <property type="entry name" value="THIOLASE_1"/>
    <property type="match status" value="1"/>
</dbReference>
<evidence type="ECO:0000256" key="7">
    <source>
        <dbReference type="ARBA" id="ARBA00023098"/>
    </source>
</evidence>
<dbReference type="PROSITE" id="PS00099">
    <property type="entry name" value="THIOLASE_3"/>
    <property type="match status" value="1"/>
</dbReference>
<name>A0A836FRU7_9HYME</name>
<dbReference type="GO" id="GO:0005739">
    <property type="term" value="C:mitochondrion"/>
    <property type="evidence" value="ECO:0007669"/>
    <property type="project" value="UniProtKB-SubCell"/>
</dbReference>
<evidence type="ECO:0000256" key="4">
    <source>
        <dbReference type="ARBA" id="ARBA00022490"/>
    </source>
</evidence>
<dbReference type="GO" id="GO:0003988">
    <property type="term" value="F:acetyl-CoA C-acyltransferase activity"/>
    <property type="evidence" value="ECO:0007669"/>
    <property type="project" value="UniProtKB-EC"/>
</dbReference>
<feature type="non-terminal residue" evidence="14">
    <location>
        <position position="1"/>
    </location>
</feature>
<dbReference type="InterPro" id="IPR020616">
    <property type="entry name" value="Thiolase_N"/>
</dbReference>
<comment type="caution">
    <text evidence="14">The sequence shown here is derived from an EMBL/GenBank/DDBJ whole genome shotgun (WGS) entry which is preliminary data.</text>
</comment>
<dbReference type="GO" id="GO:0006635">
    <property type="term" value="P:fatty acid beta-oxidation"/>
    <property type="evidence" value="ECO:0007669"/>
    <property type="project" value="TreeGrafter"/>
</dbReference>
<evidence type="ECO:0000256" key="2">
    <source>
        <dbReference type="ARBA" id="ARBA00005005"/>
    </source>
</evidence>
<sequence length="466" mass="50699">MFPLLKNCLLARQGIVNYAEILIRYSGISINKAYSTKSDNVSKNIVYVDGVRTPFLPSGTDYKKLIAYDLATHSLVNLQKKIGFPKEIIDYIVYGTVMQEIRTSNIGREAALAAGYSEHTPAHTVTMACISSNQAITTGMGLIACGVYDAIIAGGVEFMSDIPIRLNRSMRSLMLQANKAKTLPNKLALLASIRPNHFIPDLPAVAEFSTNETMGHSADRLAAAFGVTRKEQDDYALRSHTLAARAQQQGLLSDVVPYKVPNVDKVVDRDNGIRVSTEEQLAKLKPAFVKPYGTITAANASFLTDGASAALIMSEEKALQLGLKPKAYLRNFTYVSQDPVDQLLLGPLYAIPKILDKAKLTIKDIGVWEIHEAFAGMICANLKAMDSDLFAQKYLKRSSKIDLNKWNAWGGSLSIGHPFAATGVRLASHTANRLIKEDQQFGLIAACAAGGQGVGMIMERYPGAII</sequence>
<dbReference type="Pfam" id="PF00108">
    <property type="entry name" value="Thiolase_N"/>
    <property type="match status" value="1"/>
</dbReference>
<keyword evidence="7" id="KW-0443">Lipid metabolism</keyword>
<evidence type="ECO:0000313" key="15">
    <source>
        <dbReference type="Proteomes" id="UP000670152"/>
    </source>
</evidence>
<evidence type="ECO:0000259" key="12">
    <source>
        <dbReference type="Pfam" id="PF00108"/>
    </source>
</evidence>
<keyword evidence="9 11" id="KW-0012">Acyltransferase</keyword>
<dbReference type="PANTHER" id="PTHR18919">
    <property type="entry name" value="ACETYL-COA C-ACYLTRANSFERASE"/>
    <property type="match status" value="1"/>
</dbReference>
<dbReference type="PROSITE" id="PS00737">
    <property type="entry name" value="THIOLASE_2"/>
    <property type="match status" value="1"/>
</dbReference>
<evidence type="ECO:0000256" key="10">
    <source>
        <dbReference type="ARBA" id="ARBA00024073"/>
    </source>
</evidence>
<evidence type="ECO:0000256" key="3">
    <source>
        <dbReference type="ARBA" id="ARBA00010982"/>
    </source>
</evidence>
<dbReference type="EMBL" id="JAANIB010005340">
    <property type="protein sequence ID" value="KAG5332525.1"/>
    <property type="molecule type" value="Genomic_DNA"/>
</dbReference>
<dbReference type="Gene3D" id="3.40.47.10">
    <property type="match status" value="1"/>
</dbReference>
<keyword evidence="15" id="KW-1185">Reference proteome</keyword>
<organism evidence="14 15">
    <name type="scientific">Acromyrmex heyeri</name>
    <dbReference type="NCBI Taxonomy" id="230685"/>
    <lineage>
        <taxon>Eukaryota</taxon>
        <taxon>Metazoa</taxon>
        <taxon>Ecdysozoa</taxon>
        <taxon>Arthropoda</taxon>
        <taxon>Hexapoda</taxon>
        <taxon>Insecta</taxon>
        <taxon>Pterygota</taxon>
        <taxon>Neoptera</taxon>
        <taxon>Endopterygota</taxon>
        <taxon>Hymenoptera</taxon>
        <taxon>Apocrita</taxon>
        <taxon>Aculeata</taxon>
        <taxon>Formicoidea</taxon>
        <taxon>Formicidae</taxon>
        <taxon>Myrmicinae</taxon>
        <taxon>Acromyrmex</taxon>
    </lineage>
</organism>
<protein>
    <recommendedName>
        <fullName evidence="10">acetyl-CoA C-acyltransferase</fullName>
        <ecNumber evidence="10">2.3.1.16</ecNumber>
    </recommendedName>
</protein>
<gene>
    <name evidence="14" type="primary">Hadhb</name>
    <name evidence="14" type="ORF">G6Z77_0005244</name>
</gene>
<dbReference type="InterPro" id="IPR002155">
    <property type="entry name" value="Thiolase"/>
</dbReference>